<dbReference type="GO" id="GO:0004252">
    <property type="term" value="F:serine-type endopeptidase activity"/>
    <property type="evidence" value="ECO:0007669"/>
    <property type="project" value="InterPro"/>
</dbReference>
<keyword evidence="3" id="KW-0720">Serine protease</keyword>
<dbReference type="GO" id="GO:0005783">
    <property type="term" value="C:endoplasmic reticulum"/>
    <property type="evidence" value="ECO:0007669"/>
    <property type="project" value="TreeGrafter"/>
</dbReference>
<sequence>LFFSSFSLLFLSLPFLGNLIIPLSSGPWFLACGHTNISCRMVKGKMVEVGKWPWQVSILFLGMHICSGSLIHRQWVLTAAHCLERSKDPAKYSVMVGVQHLPENGTQLLLTSIVIHEDFNNHISGDIALLKLRDAILWSPLVQPICLPNTRLKPYIGNMCWVIGWGRTEKIAKLNPMPMTPGSPYSLQEVAVKIINNEICYRRYQFLFSKDEKFTGNDVLCGNSEWGSDTCQANSGSSLVCQVNKTWIQMGVVSWSFSCGRRQFPGIYTSTSYFTNWIRTQVADMRFLSRADPAFLSPVFLTGYILLVSLGSLWLL</sequence>
<evidence type="ECO:0000259" key="6">
    <source>
        <dbReference type="PROSITE" id="PS50240"/>
    </source>
</evidence>
<dbReference type="SMART" id="SM00020">
    <property type="entry name" value="Tryp_SPc"/>
    <property type="match status" value="1"/>
</dbReference>
<dbReference type="PANTHER" id="PTHR24253">
    <property type="entry name" value="TRANSMEMBRANE PROTEASE SERINE"/>
    <property type="match status" value="1"/>
</dbReference>
<organism evidence="7 8">
    <name type="scientific">Prolemur simus</name>
    <name type="common">Greater bamboo lemur</name>
    <name type="synonym">Hapalemur simus</name>
    <dbReference type="NCBI Taxonomy" id="1328070"/>
    <lineage>
        <taxon>Eukaryota</taxon>
        <taxon>Metazoa</taxon>
        <taxon>Chordata</taxon>
        <taxon>Craniata</taxon>
        <taxon>Vertebrata</taxon>
        <taxon>Euteleostomi</taxon>
        <taxon>Mammalia</taxon>
        <taxon>Eutheria</taxon>
        <taxon>Euarchontoglires</taxon>
        <taxon>Primates</taxon>
        <taxon>Strepsirrhini</taxon>
        <taxon>Lemuriformes</taxon>
        <taxon>Lemuridae</taxon>
        <taxon>Prolemur</taxon>
    </lineage>
</organism>
<dbReference type="Proteomes" id="UP000694414">
    <property type="component" value="Unplaced"/>
</dbReference>
<dbReference type="GO" id="GO:0006508">
    <property type="term" value="P:proteolysis"/>
    <property type="evidence" value="ECO:0007669"/>
    <property type="project" value="UniProtKB-KW"/>
</dbReference>
<feature type="domain" description="Peptidase S1" evidence="6">
    <location>
        <begin position="41"/>
        <end position="283"/>
    </location>
</feature>
<dbReference type="SUPFAM" id="SSF50494">
    <property type="entry name" value="Trypsin-like serine proteases"/>
    <property type="match status" value="1"/>
</dbReference>
<dbReference type="PRINTS" id="PR00722">
    <property type="entry name" value="CHYMOTRYPSIN"/>
</dbReference>
<keyword evidence="5" id="KW-0812">Transmembrane</keyword>
<dbReference type="PROSITE" id="PS00134">
    <property type="entry name" value="TRYPSIN_HIS"/>
    <property type="match status" value="1"/>
</dbReference>
<evidence type="ECO:0000256" key="5">
    <source>
        <dbReference type="SAM" id="Phobius"/>
    </source>
</evidence>
<dbReference type="FunFam" id="2.40.10.10:FF:000039">
    <property type="entry name" value="Brain-specific serine protease 4"/>
    <property type="match status" value="1"/>
</dbReference>
<keyword evidence="5" id="KW-1133">Transmembrane helix</keyword>
<dbReference type="InterPro" id="IPR018114">
    <property type="entry name" value="TRYPSIN_HIS"/>
</dbReference>
<protein>
    <recommendedName>
        <fullName evidence="6">Peptidase S1 domain-containing protein</fullName>
    </recommendedName>
</protein>
<keyword evidence="2" id="KW-0378">Hydrolase</keyword>
<dbReference type="GeneTree" id="ENSGT00940000162940"/>
<dbReference type="InterPro" id="IPR001314">
    <property type="entry name" value="Peptidase_S1A"/>
</dbReference>
<evidence type="ECO:0000256" key="3">
    <source>
        <dbReference type="ARBA" id="ARBA00022825"/>
    </source>
</evidence>
<dbReference type="InterPro" id="IPR009003">
    <property type="entry name" value="Peptidase_S1_PA"/>
</dbReference>
<dbReference type="PROSITE" id="PS50240">
    <property type="entry name" value="TRYPSIN_DOM"/>
    <property type="match status" value="1"/>
</dbReference>
<evidence type="ECO:0000256" key="4">
    <source>
        <dbReference type="ARBA" id="ARBA00023157"/>
    </source>
</evidence>
<keyword evidence="1" id="KW-0645">Protease</keyword>
<feature type="transmembrane region" description="Helical" evidence="5">
    <location>
        <begin position="295"/>
        <end position="315"/>
    </location>
</feature>
<proteinExistence type="predicted"/>
<dbReference type="PANTHER" id="PTHR24253:SF35">
    <property type="entry name" value="THREONINE PROTEASE PRSS50-RELATED"/>
    <property type="match status" value="1"/>
</dbReference>
<keyword evidence="8" id="KW-1185">Reference proteome</keyword>
<dbReference type="Ensembl" id="ENSPSMT00000007277.1">
    <property type="protein sequence ID" value="ENSPSMP00000006145.1"/>
    <property type="gene ID" value="ENSPSMG00000004649.1"/>
</dbReference>
<evidence type="ECO:0000313" key="7">
    <source>
        <dbReference type="Ensembl" id="ENSPSMP00000006145.1"/>
    </source>
</evidence>
<evidence type="ECO:0000256" key="2">
    <source>
        <dbReference type="ARBA" id="ARBA00022801"/>
    </source>
</evidence>
<dbReference type="GO" id="GO:0004298">
    <property type="term" value="F:threonine-type endopeptidase activity"/>
    <property type="evidence" value="ECO:0007669"/>
    <property type="project" value="TreeGrafter"/>
</dbReference>
<dbReference type="InterPro" id="IPR043504">
    <property type="entry name" value="Peptidase_S1_PA_chymotrypsin"/>
</dbReference>
<keyword evidence="4" id="KW-1015">Disulfide bond</keyword>
<dbReference type="AlphaFoldDB" id="A0A8C8YYA5"/>
<name>A0A8C8YYA5_PROSS</name>
<dbReference type="Gene3D" id="2.40.10.10">
    <property type="entry name" value="Trypsin-like serine proteases"/>
    <property type="match status" value="1"/>
</dbReference>
<reference evidence="7" key="1">
    <citation type="submission" date="2025-08" db="UniProtKB">
        <authorList>
            <consortium name="Ensembl"/>
        </authorList>
    </citation>
    <scope>IDENTIFICATION</scope>
</reference>
<accession>A0A8C8YYA5</accession>
<reference evidence="7" key="2">
    <citation type="submission" date="2025-09" db="UniProtKB">
        <authorList>
            <consortium name="Ensembl"/>
        </authorList>
    </citation>
    <scope>IDENTIFICATION</scope>
</reference>
<evidence type="ECO:0000256" key="1">
    <source>
        <dbReference type="ARBA" id="ARBA00022670"/>
    </source>
</evidence>
<dbReference type="CDD" id="cd00190">
    <property type="entry name" value="Tryp_SPc"/>
    <property type="match status" value="1"/>
</dbReference>
<keyword evidence="5" id="KW-0472">Membrane</keyword>
<dbReference type="InterPro" id="IPR001254">
    <property type="entry name" value="Trypsin_dom"/>
</dbReference>
<dbReference type="Pfam" id="PF00089">
    <property type="entry name" value="Trypsin"/>
    <property type="match status" value="1"/>
</dbReference>
<evidence type="ECO:0000313" key="8">
    <source>
        <dbReference type="Proteomes" id="UP000694414"/>
    </source>
</evidence>